<keyword evidence="5" id="KW-0548">Nucleotidyltransferase</keyword>
<dbReference type="GO" id="GO:0003887">
    <property type="term" value="F:DNA-directed DNA polymerase activity"/>
    <property type="evidence" value="ECO:0007669"/>
    <property type="project" value="UniProtKB-KW"/>
</dbReference>
<dbReference type="Pfam" id="PF02768">
    <property type="entry name" value="DNA_pol3_beta_3"/>
    <property type="match status" value="1"/>
</dbReference>
<evidence type="ECO:0000256" key="2">
    <source>
        <dbReference type="ARBA" id="ARBA00010752"/>
    </source>
</evidence>
<evidence type="ECO:0000256" key="6">
    <source>
        <dbReference type="ARBA" id="ARBA00022705"/>
    </source>
</evidence>
<dbReference type="Gene3D" id="3.10.150.10">
    <property type="entry name" value="DNA Polymerase III, subunit A, domain 2"/>
    <property type="match status" value="1"/>
</dbReference>
<feature type="domain" description="DNA polymerase III beta sliding clamp central" evidence="10">
    <location>
        <begin position="129"/>
        <end position="242"/>
    </location>
</feature>
<evidence type="ECO:0000313" key="12">
    <source>
        <dbReference type="EMBL" id="SVB37614.1"/>
    </source>
</evidence>
<evidence type="ECO:0000256" key="7">
    <source>
        <dbReference type="ARBA" id="ARBA00022932"/>
    </source>
</evidence>
<dbReference type="Pfam" id="PF02767">
    <property type="entry name" value="DNA_pol3_beta_2"/>
    <property type="match status" value="1"/>
</dbReference>
<dbReference type="PANTHER" id="PTHR30478">
    <property type="entry name" value="DNA POLYMERASE III SUBUNIT BETA"/>
    <property type="match status" value="1"/>
</dbReference>
<dbReference type="InterPro" id="IPR001001">
    <property type="entry name" value="DNA_polIII_beta"/>
</dbReference>
<dbReference type="PANTHER" id="PTHR30478:SF0">
    <property type="entry name" value="BETA SLIDING CLAMP"/>
    <property type="match status" value="1"/>
</dbReference>
<evidence type="ECO:0000256" key="4">
    <source>
        <dbReference type="ARBA" id="ARBA00022679"/>
    </source>
</evidence>
<dbReference type="GO" id="GO:0003677">
    <property type="term" value="F:DNA binding"/>
    <property type="evidence" value="ECO:0007669"/>
    <property type="project" value="UniProtKB-KW"/>
</dbReference>
<dbReference type="Gene3D" id="3.70.10.10">
    <property type="match status" value="1"/>
</dbReference>
<keyword evidence="3" id="KW-0963">Cytoplasm</keyword>
<accession>A0A382DI11</accession>
<dbReference type="GO" id="GO:0009360">
    <property type="term" value="C:DNA polymerase III complex"/>
    <property type="evidence" value="ECO:0007669"/>
    <property type="project" value="InterPro"/>
</dbReference>
<dbReference type="InterPro" id="IPR022634">
    <property type="entry name" value="DNA_polIII_beta_N"/>
</dbReference>
<evidence type="ECO:0000256" key="3">
    <source>
        <dbReference type="ARBA" id="ARBA00022490"/>
    </source>
</evidence>
<comment type="subcellular location">
    <subcellularLocation>
        <location evidence="1">Cytoplasm</location>
    </subcellularLocation>
</comment>
<protein>
    <recommendedName>
        <fullName evidence="13">Beta sliding clamp</fullName>
    </recommendedName>
</protein>
<dbReference type="InterPro" id="IPR022637">
    <property type="entry name" value="DNA_polIII_beta_cen"/>
</dbReference>
<dbReference type="EMBL" id="UINC01039312">
    <property type="protein sequence ID" value="SVB37614.1"/>
    <property type="molecule type" value="Genomic_DNA"/>
</dbReference>
<reference evidence="12" key="1">
    <citation type="submission" date="2018-05" db="EMBL/GenBank/DDBJ databases">
        <authorList>
            <person name="Lanie J.A."/>
            <person name="Ng W.-L."/>
            <person name="Kazmierczak K.M."/>
            <person name="Andrzejewski T.M."/>
            <person name="Davidsen T.M."/>
            <person name="Wayne K.J."/>
            <person name="Tettelin H."/>
            <person name="Glass J.I."/>
            <person name="Rusch D."/>
            <person name="Podicherti R."/>
            <person name="Tsui H.-C.T."/>
            <person name="Winkler M.E."/>
        </authorList>
    </citation>
    <scope>NUCLEOTIDE SEQUENCE</scope>
</reference>
<dbReference type="NCBIfam" id="TIGR00663">
    <property type="entry name" value="dnan"/>
    <property type="match status" value="1"/>
</dbReference>
<proteinExistence type="inferred from homology"/>
<dbReference type="InterPro" id="IPR046938">
    <property type="entry name" value="DNA_clamp_sf"/>
</dbReference>
<dbReference type="InterPro" id="IPR022635">
    <property type="entry name" value="DNA_polIII_beta_C"/>
</dbReference>
<evidence type="ECO:0008006" key="13">
    <source>
        <dbReference type="Google" id="ProtNLM"/>
    </source>
</evidence>
<evidence type="ECO:0000259" key="10">
    <source>
        <dbReference type="Pfam" id="PF02767"/>
    </source>
</evidence>
<evidence type="ECO:0000256" key="8">
    <source>
        <dbReference type="ARBA" id="ARBA00023125"/>
    </source>
</evidence>
<evidence type="ECO:0000256" key="1">
    <source>
        <dbReference type="ARBA" id="ARBA00004496"/>
    </source>
</evidence>
<sequence length="372" mass="41170">MKVSISRNSLQTALQNLVKATPARSTIPILSSVLFTAKEGVLEMRTTDLEITLVTRPEASIESQGGVAVPHRTIMEITNAMPETDITIEADEENRVVIRTSFGNYDISGAPSEDFPAMPEVDNKKEIKVASSTLKHLIEKTSFALSADDLKPALMGALFEVLKNQITTVATDGHRLSVCSRSDFSSKGYEGSVIVPKKFLHLLLPYLNEQEEAVLWVGDNHLTISFKQATIFSRVIDERYPDYKTVLPKDNNKVLTAEREDLLASVRRVSIFSNRATRQVELKLSNGEAVVTTEDPESASSAKEKIEVEYEGDDLILGFNANYLVDLLSHISTDKVVIRLNTPISATLVEPDKQGEKEENTMLLMPMRTGSE</sequence>
<dbReference type="GO" id="GO:0008408">
    <property type="term" value="F:3'-5' exonuclease activity"/>
    <property type="evidence" value="ECO:0007669"/>
    <property type="project" value="InterPro"/>
</dbReference>
<comment type="similarity">
    <text evidence="2">Belongs to the beta sliding clamp family.</text>
</comment>
<dbReference type="PIRSF" id="PIRSF000804">
    <property type="entry name" value="DNA_pol_III_b"/>
    <property type="match status" value="1"/>
</dbReference>
<keyword evidence="6" id="KW-0235">DNA replication</keyword>
<gene>
    <name evidence="12" type="ORF">METZ01_LOCUS190468</name>
</gene>
<keyword evidence="7" id="KW-0239">DNA-directed DNA polymerase</keyword>
<feature type="domain" description="DNA polymerase III beta sliding clamp N-terminal" evidence="9">
    <location>
        <begin position="1"/>
        <end position="119"/>
    </location>
</feature>
<keyword evidence="8" id="KW-0238">DNA-binding</keyword>
<dbReference type="GO" id="GO:0006271">
    <property type="term" value="P:DNA strand elongation involved in DNA replication"/>
    <property type="evidence" value="ECO:0007669"/>
    <property type="project" value="TreeGrafter"/>
</dbReference>
<dbReference type="CDD" id="cd00140">
    <property type="entry name" value="beta_clamp"/>
    <property type="match status" value="1"/>
</dbReference>
<name>A0A382DI11_9ZZZZ</name>
<dbReference type="SMART" id="SM00480">
    <property type="entry name" value="POL3Bc"/>
    <property type="match status" value="1"/>
</dbReference>
<feature type="domain" description="DNA polymerase III beta sliding clamp C-terminal" evidence="11">
    <location>
        <begin position="244"/>
        <end position="368"/>
    </location>
</feature>
<keyword evidence="4" id="KW-0808">Transferase</keyword>
<dbReference type="GO" id="GO:0005737">
    <property type="term" value="C:cytoplasm"/>
    <property type="evidence" value="ECO:0007669"/>
    <property type="project" value="UniProtKB-SubCell"/>
</dbReference>
<dbReference type="AlphaFoldDB" id="A0A382DI11"/>
<organism evidence="12">
    <name type="scientific">marine metagenome</name>
    <dbReference type="NCBI Taxonomy" id="408172"/>
    <lineage>
        <taxon>unclassified sequences</taxon>
        <taxon>metagenomes</taxon>
        <taxon>ecological metagenomes</taxon>
    </lineage>
</organism>
<dbReference type="SUPFAM" id="SSF55979">
    <property type="entry name" value="DNA clamp"/>
    <property type="match status" value="3"/>
</dbReference>
<evidence type="ECO:0000259" key="9">
    <source>
        <dbReference type="Pfam" id="PF00712"/>
    </source>
</evidence>
<evidence type="ECO:0000256" key="5">
    <source>
        <dbReference type="ARBA" id="ARBA00022695"/>
    </source>
</evidence>
<evidence type="ECO:0000259" key="11">
    <source>
        <dbReference type="Pfam" id="PF02768"/>
    </source>
</evidence>
<dbReference type="Pfam" id="PF00712">
    <property type="entry name" value="DNA_pol3_beta"/>
    <property type="match status" value="1"/>
</dbReference>